<name>A0A7S1Z4G1_9STRA</name>
<dbReference type="EMBL" id="HBGN01015468">
    <property type="protein sequence ID" value="CAD9327883.1"/>
    <property type="molecule type" value="Transcribed_RNA"/>
</dbReference>
<evidence type="ECO:0000313" key="1">
    <source>
        <dbReference type="EMBL" id="CAD9327883.1"/>
    </source>
</evidence>
<organism evidence="1">
    <name type="scientific">Ditylum brightwellii</name>
    <dbReference type="NCBI Taxonomy" id="49249"/>
    <lineage>
        <taxon>Eukaryota</taxon>
        <taxon>Sar</taxon>
        <taxon>Stramenopiles</taxon>
        <taxon>Ochrophyta</taxon>
        <taxon>Bacillariophyta</taxon>
        <taxon>Mediophyceae</taxon>
        <taxon>Lithodesmiophycidae</taxon>
        <taxon>Lithodesmiales</taxon>
        <taxon>Lithodesmiaceae</taxon>
        <taxon>Ditylum</taxon>
    </lineage>
</organism>
<evidence type="ECO:0008006" key="2">
    <source>
        <dbReference type="Google" id="ProtNLM"/>
    </source>
</evidence>
<sequence>MASLKDFLLLVYLVVAAGVLTLTSIKRSVDNNSRSASYVPATNLRVIVNHKPDGTVTGSRTLADLRYLTLGSSNTYGVGLTNRYSAYPFLLSPNPTKVSNIAVKQADVAPPKVLYPSVSCIKQSINELYGPDEEFDVIVLEHDIIDFHGLYNLAQIMRTRYPDAIIILLCVWAPAHFDWYVNNERRGTFYDWANSHSVAFYDFMSTAKFHNKLDIRWPDQKQLINLHKRIENEFNTQLLFYLHDDFDRRKDPKECILQYTYYFQKDHLHLTQFGHRGVVQSIQKIVNDVAHHQSNILLQQPRVGTWLDDNKGEYDTMSCPSLNEFMQIEGGEDSI</sequence>
<proteinExistence type="predicted"/>
<gene>
    <name evidence="1" type="ORF">DBRI1063_LOCUS9928</name>
</gene>
<reference evidence="1" key="1">
    <citation type="submission" date="2021-01" db="EMBL/GenBank/DDBJ databases">
        <authorList>
            <person name="Corre E."/>
            <person name="Pelletier E."/>
            <person name="Niang G."/>
            <person name="Scheremetjew M."/>
            <person name="Finn R."/>
            <person name="Kale V."/>
            <person name="Holt S."/>
            <person name="Cochrane G."/>
            <person name="Meng A."/>
            <person name="Brown T."/>
            <person name="Cohen L."/>
        </authorList>
    </citation>
    <scope>NUCLEOTIDE SEQUENCE</scope>
    <source>
        <strain evidence="1">Pop2</strain>
    </source>
</reference>
<dbReference type="AlphaFoldDB" id="A0A7S1Z4G1"/>
<accession>A0A7S1Z4G1</accession>
<dbReference type="SUPFAM" id="SSF52266">
    <property type="entry name" value="SGNH hydrolase"/>
    <property type="match status" value="1"/>
</dbReference>
<protein>
    <recommendedName>
        <fullName evidence="2">SGNH domain-containing protein</fullName>
    </recommendedName>
</protein>